<keyword evidence="1" id="KW-0808">Transferase</keyword>
<evidence type="ECO:0000313" key="4">
    <source>
        <dbReference type="Proteomes" id="UP001295740"/>
    </source>
</evidence>
<comment type="caution">
    <text evidence="3">The sequence shown here is derived from an EMBL/GenBank/DDBJ whole genome shotgun (WGS) entry which is preliminary data.</text>
</comment>
<dbReference type="Gene3D" id="3.30.559.10">
    <property type="entry name" value="Chloramphenicol acetyltransferase-like domain"/>
    <property type="match status" value="2"/>
</dbReference>
<accession>A0AAI8VXN0</accession>
<dbReference type="InterPro" id="IPR054710">
    <property type="entry name" value="Tri101-like_N"/>
</dbReference>
<dbReference type="Proteomes" id="UP001295740">
    <property type="component" value="Unassembled WGS sequence"/>
</dbReference>
<dbReference type="Pfam" id="PF22664">
    <property type="entry name" value="TRI-like_N"/>
    <property type="match status" value="1"/>
</dbReference>
<dbReference type="EMBL" id="CAUWAG010000020">
    <property type="protein sequence ID" value="CAJ2512967.1"/>
    <property type="molecule type" value="Genomic_DNA"/>
</dbReference>
<proteinExistence type="predicted"/>
<dbReference type="GO" id="GO:0016747">
    <property type="term" value="F:acyltransferase activity, transferring groups other than amino-acyl groups"/>
    <property type="evidence" value="ECO:0007669"/>
    <property type="project" value="TreeGrafter"/>
</dbReference>
<keyword evidence="4" id="KW-1185">Reference proteome</keyword>
<dbReference type="InterPro" id="IPR023213">
    <property type="entry name" value="CAT-like_dom_sf"/>
</dbReference>
<evidence type="ECO:0000313" key="3">
    <source>
        <dbReference type="EMBL" id="CAJ2512967.1"/>
    </source>
</evidence>
<sequence length="368" mass="40942">MCGTIEQDPEGGHSFVKRKDLTLRLVVQKLDSPDEEHPSLDELEKAHFACQALGDLDLWSIPTMRWGERPEADPNCSPTVAAYQINLARDGLVFSMHSHHYASDVMSWSNFTHQLADNCYAIANSTPFPPWDPKCNDVARFTRDLPEEELVDGPPIPQRHPDHPEQQCILVHLPKSKANQLKEQATPSDPAAQWISTYDGMCAYIWRLLSKAVNMRPRIHNPPVPERMLRNVLAGAFSDTAPVPAPTAGEVISEAPLSKLAGYIRALTESCTEQHLENLIAAIAPIRDKRSISLRVDAHPPMSMSVTDHRSGDGSLITAGLILVYAPIRSGADPDEGCMFTFTMEKELVPKLLEDSEWNAYFDYRGGD</sequence>
<evidence type="ECO:0000256" key="1">
    <source>
        <dbReference type="ARBA" id="ARBA00022679"/>
    </source>
</evidence>
<dbReference type="PANTHER" id="PTHR31642">
    <property type="entry name" value="TRICHOTHECENE 3-O-ACETYLTRANSFERASE"/>
    <property type="match status" value="1"/>
</dbReference>
<dbReference type="AlphaFoldDB" id="A0AAI8VXN0"/>
<dbReference type="SUPFAM" id="SSF52777">
    <property type="entry name" value="CoA-dependent acyltransferases"/>
    <property type="match status" value="1"/>
</dbReference>
<reference evidence="3" key="1">
    <citation type="submission" date="2023-10" db="EMBL/GenBank/DDBJ databases">
        <authorList>
            <person name="Hackl T."/>
        </authorList>
    </citation>
    <scope>NUCLEOTIDE SEQUENCE</scope>
</reference>
<dbReference type="InterPro" id="IPR050317">
    <property type="entry name" value="Plant_Fungal_Acyltransferase"/>
</dbReference>
<feature type="domain" description="Trichothecene 3-O-acetyltransferase-like N-terminal" evidence="2">
    <location>
        <begin position="12"/>
        <end position="119"/>
    </location>
</feature>
<protein>
    <submittedName>
        <fullName evidence="3">Uu.00g010860.m01.CDS01</fullName>
    </submittedName>
</protein>
<gene>
    <name evidence="3" type="ORF">KHLLAP_LOCUS13435</name>
</gene>
<organism evidence="3 4">
    <name type="scientific">Anthostomella pinea</name>
    <dbReference type="NCBI Taxonomy" id="933095"/>
    <lineage>
        <taxon>Eukaryota</taxon>
        <taxon>Fungi</taxon>
        <taxon>Dikarya</taxon>
        <taxon>Ascomycota</taxon>
        <taxon>Pezizomycotina</taxon>
        <taxon>Sordariomycetes</taxon>
        <taxon>Xylariomycetidae</taxon>
        <taxon>Xylariales</taxon>
        <taxon>Xylariaceae</taxon>
        <taxon>Anthostomella</taxon>
    </lineage>
</organism>
<dbReference type="PANTHER" id="PTHR31642:SF310">
    <property type="entry name" value="FATTY ALCOHOL:CAFFEOYL-COA ACYLTRANSFERASE"/>
    <property type="match status" value="1"/>
</dbReference>
<name>A0AAI8VXN0_9PEZI</name>
<evidence type="ECO:0000259" key="2">
    <source>
        <dbReference type="Pfam" id="PF22664"/>
    </source>
</evidence>